<dbReference type="AlphaFoldDB" id="A0A645BMK0"/>
<dbReference type="GO" id="GO:0006013">
    <property type="term" value="P:mannose metabolic process"/>
    <property type="evidence" value="ECO:0007669"/>
    <property type="project" value="InterPro"/>
</dbReference>
<dbReference type="GO" id="GO:0004559">
    <property type="term" value="F:alpha-mannosidase activity"/>
    <property type="evidence" value="ECO:0007669"/>
    <property type="project" value="InterPro"/>
</dbReference>
<dbReference type="Pfam" id="PF07748">
    <property type="entry name" value="Glyco_hydro_38C"/>
    <property type="match status" value="1"/>
</dbReference>
<evidence type="ECO:0008006" key="4">
    <source>
        <dbReference type="Google" id="ProtNLM"/>
    </source>
</evidence>
<dbReference type="PANTHER" id="PTHR46017">
    <property type="entry name" value="ALPHA-MANNOSIDASE 2C1"/>
    <property type="match status" value="1"/>
</dbReference>
<organism evidence="3">
    <name type="scientific">bioreactor metagenome</name>
    <dbReference type="NCBI Taxonomy" id="1076179"/>
    <lineage>
        <taxon>unclassified sequences</taxon>
        <taxon>metagenomes</taxon>
        <taxon>ecological metagenomes</taxon>
    </lineage>
</organism>
<dbReference type="GO" id="GO:0009313">
    <property type="term" value="P:oligosaccharide catabolic process"/>
    <property type="evidence" value="ECO:0007669"/>
    <property type="project" value="TreeGrafter"/>
</dbReference>
<dbReference type="PANTHER" id="PTHR46017:SF1">
    <property type="entry name" value="ALPHA-MANNOSIDASE 2C1"/>
    <property type="match status" value="1"/>
</dbReference>
<dbReference type="GO" id="GO:0030246">
    <property type="term" value="F:carbohydrate binding"/>
    <property type="evidence" value="ECO:0007669"/>
    <property type="project" value="InterPro"/>
</dbReference>
<dbReference type="InterPro" id="IPR013780">
    <property type="entry name" value="Glyco_hydro_b"/>
</dbReference>
<sequence>MLNRSLESISRKIDYKKENIFAVTVFNPLSWERTDPATFTWDVEGRPDNHFRLVDGEGNEIACQLSSRHDGTLPGQDEVLTIDFVAANVPAMGYKTYYLVPSDKAIRYRTDFINPTTPYENKFYKVEFGKGGIKSLYDKELGRQLFDTSKFNGGELFTLESVGTGAGEFTDIQQPTMKDYDKLGNYPTVWQCVESGDVYDVFQIIQPMRDARITLRVILYKGVKRIDVETAIDGFNGENWREFRLAFPVNGENSKVAYEVPMGVVEVGKDEIKGAAGFSTPRQIYSTPCKEVHPREVQDWFCSFDGKNGLTISSDVAVFDWINLTDSTDNRVVLQPILLASRRSCHGEGNYYLQPGNHKYRFSVYSHEGDWRNGFRYGTQSNQPLHAVVVNTRLTESAGTIPETYSFANIDQKSTVISTVKKCDDDNSVIVRCYDMEGKDAEISFSLFKEVKSVSRTNLIEEEPKPLQTKSDKGFKFKLGHHAIETFKIGM</sequence>
<protein>
    <recommendedName>
        <fullName evidence="4">Mannosylglycerate hydrolase</fullName>
    </recommendedName>
</protein>
<feature type="domain" description="Glycosyl hydrolases family 38 C-terminal" evidence="2">
    <location>
        <begin position="416"/>
        <end position="487"/>
    </location>
</feature>
<feature type="domain" description="Glycosyl hydrolase family 38 C-terminal" evidence="1">
    <location>
        <begin position="120"/>
        <end position="267"/>
    </location>
</feature>
<evidence type="ECO:0000259" key="1">
    <source>
        <dbReference type="Pfam" id="PF07748"/>
    </source>
</evidence>
<accession>A0A645BMK0</accession>
<dbReference type="InterPro" id="IPR041147">
    <property type="entry name" value="GH38_C"/>
</dbReference>
<dbReference type="SUPFAM" id="SSF74650">
    <property type="entry name" value="Galactose mutarotase-like"/>
    <property type="match status" value="1"/>
</dbReference>
<dbReference type="InterPro" id="IPR011682">
    <property type="entry name" value="Glyco_hydro_38_C"/>
</dbReference>
<evidence type="ECO:0000313" key="3">
    <source>
        <dbReference type="EMBL" id="MPM66699.1"/>
    </source>
</evidence>
<comment type="caution">
    <text evidence="3">The sequence shown here is derived from an EMBL/GenBank/DDBJ whole genome shotgun (WGS) entry which is preliminary data.</text>
</comment>
<dbReference type="Pfam" id="PF17677">
    <property type="entry name" value="Glyco_hydro38C2"/>
    <property type="match status" value="1"/>
</dbReference>
<dbReference type="Gene3D" id="2.60.40.1180">
    <property type="entry name" value="Golgi alpha-mannosidase II"/>
    <property type="match status" value="1"/>
</dbReference>
<dbReference type="EMBL" id="VSSQ01021248">
    <property type="protein sequence ID" value="MPM66699.1"/>
    <property type="molecule type" value="Genomic_DNA"/>
</dbReference>
<dbReference type="InterPro" id="IPR011013">
    <property type="entry name" value="Gal_mutarotase_sf_dom"/>
</dbReference>
<reference evidence="3" key="1">
    <citation type="submission" date="2019-08" db="EMBL/GenBank/DDBJ databases">
        <authorList>
            <person name="Kucharzyk K."/>
            <person name="Murdoch R.W."/>
            <person name="Higgins S."/>
            <person name="Loffler F."/>
        </authorList>
    </citation>
    <scope>NUCLEOTIDE SEQUENCE</scope>
</reference>
<name>A0A645BMK0_9ZZZZ</name>
<dbReference type="Gene3D" id="2.60.40.2220">
    <property type="match status" value="1"/>
</dbReference>
<proteinExistence type="predicted"/>
<evidence type="ECO:0000259" key="2">
    <source>
        <dbReference type="Pfam" id="PF17677"/>
    </source>
</evidence>
<gene>
    <name evidence="3" type="ORF">SDC9_113610</name>
</gene>
<dbReference type="Gene3D" id="2.70.98.30">
    <property type="entry name" value="Golgi alpha-mannosidase II, domain 4"/>
    <property type="match status" value="1"/>
</dbReference>